<feature type="region of interest" description="Disordered" evidence="1">
    <location>
        <begin position="116"/>
        <end position="161"/>
    </location>
</feature>
<proteinExistence type="predicted"/>
<dbReference type="EMBL" id="JBBWWQ010000019">
    <property type="protein sequence ID" value="KAK8918796.1"/>
    <property type="molecule type" value="Genomic_DNA"/>
</dbReference>
<dbReference type="AlphaFoldDB" id="A0AAP0FVZ7"/>
<evidence type="ECO:0000256" key="1">
    <source>
        <dbReference type="SAM" id="MobiDB-lite"/>
    </source>
</evidence>
<comment type="caution">
    <text evidence="2">The sequence shown here is derived from an EMBL/GenBank/DDBJ whole genome shotgun (WGS) entry which is preliminary data.</text>
</comment>
<dbReference type="Proteomes" id="UP001418222">
    <property type="component" value="Unassembled WGS sequence"/>
</dbReference>
<feature type="compositionally biased region" description="Polar residues" evidence="1">
    <location>
        <begin position="129"/>
        <end position="138"/>
    </location>
</feature>
<evidence type="ECO:0000313" key="3">
    <source>
        <dbReference type="Proteomes" id="UP001418222"/>
    </source>
</evidence>
<feature type="compositionally biased region" description="Basic and acidic residues" evidence="1">
    <location>
        <begin position="116"/>
        <end position="128"/>
    </location>
</feature>
<accession>A0AAP0FVZ7</accession>
<organism evidence="2 3">
    <name type="scientific">Platanthera zijinensis</name>
    <dbReference type="NCBI Taxonomy" id="2320716"/>
    <lineage>
        <taxon>Eukaryota</taxon>
        <taxon>Viridiplantae</taxon>
        <taxon>Streptophyta</taxon>
        <taxon>Embryophyta</taxon>
        <taxon>Tracheophyta</taxon>
        <taxon>Spermatophyta</taxon>
        <taxon>Magnoliopsida</taxon>
        <taxon>Liliopsida</taxon>
        <taxon>Asparagales</taxon>
        <taxon>Orchidaceae</taxon>
        <taxon>Orchidoideae</taxon>
        <taxon>Orchideae</taxon>
        <taxon>Orchidinae</taxon>
        <taxon>Platanthera</taxon>
    </lineage>
</organism>
<evidence type="ECO:0000313" key="2">
    <source>
        <dbReference type="EMBL" id="KAK8918796.1"/>
    </source>
</evidence>
<feature type="compositionally biased region" description="Basic and acidic residues" evidence="1">
    <location>
        <begin position="139"/>
        <end position="150"/>
    </location>
</feature>
<name>A0AAP0FVZ7_9ASPA</name>
<keyword evidence="3" id="KW-1185">Reference proteome</keyword>
<reference evidence="2 3" key="1">
    <citation type="journal article" date="2022" name="Nat. Plants">
        <title>Genomes of leafy and leafless Platanthera orchids illuminate the evolution of mycoheterotrophy.</title>
        <authorList>
            <person name="Li M.H."/>
            <person name="Liu K.W."/>
            <person name="Li Z."/>
            <person name="Lu H.C."/>
            <person name="Ye Q.L."/>
            <person name="Zhang D."/>
            <person name="Wang J.Y."/>
            <person name="Li Y.F."/>
            <person name="Zhong Z.M."/>
            <person name="Liu X."/>
            <person name="Yu X."/>
            <person name="Liu D.K."/>
            <person name="Tu X.D."/>
            <person name="Liu B."/>
            <person name="Hao Y."/>
            <person name="Liao X.Y."/>
            <person name="Jiang Y.T."/>
            <person name="Sun W.H."/>
            <person name="Chen J."/>
            <person name="Chen Y.Q."/>
            <person name="Ai Y."/>
            <person name="Zhai J.W."/>
            <person name="Wu S.S."/>
            <person name="Zhou Z."/>
            <person name="Hsiao Y.Y."/>
            <person name="Wu W.L."/>
            <person name="Chen Y.Y."/>
            <person name="Lin Y.F."/>
            <person name="Hsu J.L."/>
            <person name="Li C.Y."/>
            <person name="Wang Z.W."/>
            <person name="Zhao X."/>
            <person name="Zhong W.Y."/>
            <person name="Ma X.K."/>
            <person name="Ma L."/>
            <person name="Huang J."/>
            <person name="Chen G.Z."/>
            <person name="Huang M.Z."/>
            <person name="Huang L."/>
            <person name="Peng D.H."/>
            <person name="Luo Y.B."/>
            <person name="Zou S.Q."/>
            <person name="Chen S.P."/>
            <person name="Lan S."/>
            <person name="Tsai W.C."/>
            <person name="Van de Peer Y."/>
            <person name="Liu Z.J."/>
        </authorList>
    </citation>
    <scope>NUCLEOTIDE SEQUENCE [LARGE SCALE GENOMIC DNA]</scope>
    <source>
        <strain evidence="2">Lor287</strain>
    </source>
</reference>
<gene>
    <name evidence="2" type="primary">Rb1</name>
    <name evidence="2" type="ORF">KSP39_PZI022102</name>
</gene>
<sequence>MEDDGDAMEARFANICKSGLSLDQSTVRQAMVLFRESKHNLLANISTIGSGSLFQHGIRARFPVPAVSHFLTAQTAFLPCPQTALRPLLLSQLLSAGSSSPSLLAGLPAVETEKSVHEEFDPWGRGDRTLTSLPTSPNDKGKGTETDPRLQHGGPTTHPEDLRALPLLSQVLKLRYLRKR</sequence>
<protein>
    <submittedName>
        <fullName evidence="2">Retinoblastoma-related protein</fullName>
    </submittedName>
</protein>